<gene>
    <name evidence="1" type="ORF">DPEC_G00178060</name>
</gene>
<sequence length="119" mass="12913">MCSAPASASTLARSDIQSSWAGSNGFDSTQYHTTEDPTVERRLCLAPWARRPTVARVPYGHNGATQSTVPVALSRVLGGLWGSFQGTLDFLLTSINCPSLWPSLSDSCAQLSVLRWRRT</sequence>
<organism evidence="1 2">
    <name type="scientific">Dallia pectoralis</name>
    <name type="common">Alaska blackfish</name>
    <dbReference type="NCBI Taxonomy" id="75939"/>
    <lineage>
        <taxon>Eukaryota</taxon>
        <taxon>Metazoa</taxon>
        <taxon>Chordata</taxon>
        <taxon>Craniata</taxon>
        <taxon>Vertebrata</taxon>
        <taxon>Euteleostomi</taxon>
        <taxon>Actinopterygii</taxon>
        <taxon>Neopterygii</taxon>
        <taxon>Teleostei</taxon>
        <taxon>Protacanthopterygii</taxon>
        <taxon>Esociformes</taxon>
        <taxon>Umbridae</taxon>
        <taxon>Dallia</taxon>
    </lineage>
</organism>
<protein>
    <submittedName>
        <fullName evidence="1">Uncharacterized protein</fullName>
    </submittedName>
</protein>
<reference evidence="1" key="1">
    <citation type="submission" date="2021-05" db="EMBL/GenBank/DDBJ databases">
        <authorList>
            <person name="Pan Q."/>
            <person name="Jouanno E."/>
            <person name="Zahm M."/>
            <person name="Klopp C."/>
            <person name="Cabau C."/>
            <person name="Louis A."/>
            <person name="Berthelot C."/>
            <person name="Parey E."/>
            <person name="Roest Crollius H."/>
            <person name="Montfort J."/>
            <person name="Robinson-Rechavi M."/>
            <person name="Bouchez O."/>
            <person name="Lampietro C."/>
            <person name="Lopez Roques C."/>
            <person name="Donnadieu C."/>
            <person name="Postlethwait J."/>
            <person name="Bobe J."/>
            <person name="Dillon D."/>
            <person name="Chandos A."/>
            <person name="von Hippel F."/>
            <person name="Guiguen Y."/>
        </authorList>
    </citation>
    <scope>NUCLEOTIDE SEQUENCE</scope>
    <source>
        <strain evidence="1">YG-Jan2019</strain>
    </source>
</reference>
<dbReference type="Proteomes" id="UP001157502">
    <property type="component" value="Chromosome 14"/>
</dbReference>
<evidence type="ECO:0000313" key="2">
    <source>
        <dbReference type="Proteomes" id="UP001157502"/>
    </source>
</evidence>
<dbReference type="EMBL" id="CM055741">
    <property type="protein sequence ID" value="KAJ8002261.1"/>
    <property type="molecule type" value="Genomic_DNA"/>
</dbReference>
<accession>A0ACC2GFC6</accession>
<comment type="caution">
    <text evidence="1">The sequence shown here is derived from an EMBL/GenBank/DDBJ whole genome shotgun (WGS) entry which is preliminary data.</text>
</comment>
<name>A0ACC2GFC6_DALPE</name>
<proteinExistence type="predicted"/>
<evidence type="ECO:0000313" key="1">
    <source>
        <dbReference type="EMBL" id="KAJ8002261.1"/>
    </source>
</evidence>
<keyword evidence="2" id="KW-1185">Reference proteome</keyword>